<evidence type="ECO:0000256" key="1">
    <source>
        <dbReference type="ARBA" id="ARBA00010699"/>
    </source>
</evidence>
<name>A0A1G9JIT0_9FIRM</name>
<dbReference type="SUPFAM" id="SSF53328">
    <property type="entry name" value="Formyltransferase"/>
    <property type="match status" value="1"/>
</dbReference>
<feature type="binding site" evidence="5">
    <location>
        <begin position="110"/>
        <end position="113"/>
    </location>
    <ligand>
        <name>(6S)-5,6,7,8-tetrahydrofolate</name>
        <dbReference type="ChEBI" id="CHEBI:57453"/>
    </ligand>
</feature>
<dbReference type="PANTHER" id="PTHR11138:SF5">
    <property type="entry name" value="METHIONYL-TRNA FORMYLTRANSFERASE, MITOCHONDRIAL"/>
    <property type="match status" value="1"/>
</dbReference>
<gene>
    <name evidence="5" type="primary">fmt</name>
    <name evidence="8" type="ORF">SAMN04488692_1048</name>
</gene>
<reference evidence="8 9" key="1">
    <citation type="submission" date="2016-10" db="EMBL/GenBank/DDBJ databases">
        <authorList>
            <person name="de Groot N.N."/>
        </authorList>
    </citation>
    <scope>NUCLEOTIDE SEQUENCE [LARGE SCALE GENOMIC DNA]</scope>
    <source>
        <strain evidence="8 9">SLAS-1</strain>
    </source>
</reference>
<dbReference type="SUPFAM" id="SSF50486">
    <property type="entry name" value="FMT C-terminal domain-like"/>
    <property type="match status" value="1"/>
</dbReference>
<dbReference type="Pfam" id="PF00551">
    <property type="entry name" value="Formyl_trans_N"/>
    <property type="match status" value="1"/>
</dbReference>
<protein>
    <recommendedName>
        <fullName evidence="2 5">Methionyl-tRNA formyltransferase</fullName>
        <ecNumber evidence="2 5">2.1.2.9</ecNumber>
    </recommendedName>
</protein>
<dbReference type="InterPro" id="IPR011034">
    <property type="entry name" value="Formyl_transferase-like_C_sf"/>
</dbReference>
<dbReference type="InterPro" id="IPR005793">
    <property type="entry name" value="Formyl_trans_C"/>
</dbReference>
<dbReference type="EMBL" id="FNGO01000004">
    <property type="protein sequence ID" value="SDL37500.1"/>
    <property type="molecule type" value="Genomic_DNA"/>
</dbReference>
<comment type="similarity">
    <text evidence="1 5">Belongs to the Fmt family.</text>
</comment>
<keyword evidence="3 5" id="KW-0808">Transferase</keyword>
<dbReference type="OrthoDB" id="9802815at2"/>
<keyword evidence="9" id="KW-1185">Reference proteome</keyword>
<dbReference type="GO" id="GO:0004479">
    <property type="term" value="F:methionyl-tRNA formyltransferase activity"/>
    <property type="evidence" value="ECO:0007669"/>
    <property type="project" value="UniProtKB-UniRule"/>
</dbReference>
<proteinExistence type="inferred from homology"/>
<dbReference type="Pfam" id="PF02911">
    <property type="entry name" value="Formyl_trans_C"/>
    <property type="match status" value="1"/>
</dbReference>
<evidence type="ECO:0000259" key="7">
    <source>
        <dbReference type="Pfam" id="PF02911"/>
    </source>
</evidence>
<dbReference type="CDD" id="cd08704">
    <property type="entry name" value="Met_tRNA_FMT_C"/>
    <property type="match status" value="1"/>
</dbReference>
<comment type="function">
    <text evidence="5">Attaches a formyl group to the free amino group of methionyl-tRNA(fMet). The formyl group appears to play a dual role in the initiator identity of N-formylmethionyl-tRNA by promoting its recognition by IF2 and preventing the misappropriation of this tRNA by the elongation apparatus.</text>
</comment>
<organism evidence="8 9">
    <name type="scientific">Halarsenatibacter silvermanii</name>
    <dbReference type="NCBI Taxonomy" id="321763"/>
    <lineage>
        <taxon>Bacteria</taxon>
        <taxon>Bacillati</taxon>
        <taxon>Bacillota</taxon>
        <taxon>Clostridia</taxon>
        <taxon>Halanaerobiales</taxon>
        <taxon>Halarsenatibacteraceae</taxon>
        <taxon>Halarsenatibacter</taxon>
    </lineage>
</organism>
<evidence type="ECO:0000259" key="6">
    <source>
        <dbReference type="Pfam" id="PF00551"/>
    </source>
</evidence>
<dbReference type="Proteomes" id="UP000199476">
    <property type="component" value="Unassembled WGS sequence"/>
</dbReference>
<evidence type="ECO:0000256" key="2">
    <source>
        <dbReference type="ARBA" id="ARBA00012261"/>
    </source>
</evidence>
<dbReference type="Gene3D" id="3.40.50.12230">
    <property type="match status" value="1"/>
</dbReference>
<accession>A0A1G9JIT0</accession>
<evidence type="ECO:0000256" key="5">
    <source>
        <dbReference type="HAMAP-Rule" id="MF_00182"/>
    </source>
</evidence>
<feature type="domain" description="Formyl transferase N-terminal" evidence="6">
    <location>
        <begin position="7"/>
        <end position="180"/>
    </location>
</feature>
<evidence type="ECO:0000256" key="4">
    <source>
        <dbReference type="ARBA" id="ARBA00022917"/>
    </source>
</evidence>
<evidence type="ECO:0000256" key="3">
    <source>
        <dbReference type="ARBA" id="ARBA00022679"/>
    </source>
</evidence>
<feature type="domain" description="Formyl transferase C-terminal" evidence="7">
    <location>
        <begin position="204"/>
        <end position="306"/>
    </location>
</feature>
<dbReference type="PANTHER" id="PTHR11138">
    <property type="entry name" value="METHIONYL-TRNA FORMYLTRANSFERASE"/>
    <property type="match status" value="1"/>
</dbReference>
<dbReference type="EC" id="2.1.2.9" evidence="2 5"/>
<dbReference type="CDD" id="cd08646">
    <property type="entry name" value="FMT_core_Met-tRNA-FMT_N"/>
    <property type="match status" value="1"/>
</dbReference>
<dbReference type="GO" id="GO:0005829">
    <property type="term" value="C:cytosol"/>
    <property type="evidence" value="ECO:0007669"/>
    <property type="project" value="TreeGrafter"/>
</dbReference>
<dbReference type="AlphaFoldDB" id="A0A1G9JIT0"/>
<dbReference type="InterPro" id="IPR041711">
    <property type="entry name" value="Met-tRNA-FMT_N"/>
</dbReference>
<dbReference type="InterPro" id="IPR044135">
    <property type="entry name" value="Met-tRNA-FMT_C"/>
</dbReference>
<keyword evidence="4 5" id="KW-0648">Protein biosynthesis</keyword>
<evidence type="ECO:0000313" key="8">
    <source>
        <dbReference type="EMBL" id="SDL37500.1"/>
    </source>
</evidence>
<sequence length="316" mass="34709">MDIIFMGSPEFSLPSLERLASDEKINVDLVVTQPPRKTGRGQKKTVTPVEKKSAKLNLEVMSFQDVNSPEAFEVLSSRNPDFFVVVAFGQILKRKTLKIPSAAPVNLHASLLPKYRGSSPIQHAVINGDKNSGVTTLIMDEDIDTGDILLKRKVPIDSEDTAGSLHDRLAAEGADLLCETLKGYYQGEIEPSPQNESRASYTPKLTREDGRLNFEKSAEELVDFIRGMNPWPGAYTTFRNKRLKVWKAKSASDLKISDDSGRPGTVIRAGSDDKLQVIAGRGVLQILSLQPEGGQRMQAEDFINGYQPEPGELLGG</sequence>
<dbReference type="RefSeq" id="WP_089758419.1">
    <property type="nucleotide sequence ID" value="NZ_FNGO01000004.1"/>
</dbReference>
<evidence type="ECO:0000313" key="9">
    <source>
        <dbReference type="Proteomes" id="UP000199476"/>
    </source>
</evidence>
<dbReference type="STRING" id="321763.SAMN04488692_1048"/>
<dbReference type="InterPro" id="IPR002376">
    <property type="entry name" value="Formyl_transf_N"/>
</dbReference>
<dbReference type="NCBIfam" id="TIGR00460">
    <property type="entry name" value="fmt"/>
    <property type="match status" value="1"/>
</dbReference>
<dbReference type="InterPro" id="IPR005794">
    <property type="entry name" value="Fmt"/>
</dbReference>
<comment type="catalytic activity">
    <reaction evidence="5">
        <text>L-methionyl-tRNA(fMet) + (6R)-10-formyltetrahydrofolate = N-formyl-L-methionyl-tRNA(fMet) + (6S)-5,6,7,8-tetrahydrofolate + H(+)</text>
        <dbReference type="Rhea" id="RHEA:24380"/>
        <dbReference type="Rhea" id="RHEA-COMP:9952"/>
        <dbReference type="Rhea" id="RHEA-COMP:9953"/>
        <dbReference type="ChEBI" id="CHEBI:15378"/>
        <dbReference type="ChEBI" id="CHEBI:57453"/>
        <dbReference type="ChEBI" id="CHEBI:78530"/>
        <dbReference type="ChEBI" id="CHEBI:78844"/>
        <dbReference type="ChEBI" id="CHEBI:195366"/>
        <dbReference type="EC" id="2.1.2.9"/>
    </reaction>
</comment>
<dbReference type="InterPro" id="IPR036477">
    <property type="entry name" value="Formyl_transf_N_sf"/>
</dbReference>
<dbReference type="HAMAP" id="MF_00182">
    <property type="entry name" value="Formyl_trans"/>
    <property type="match status" value="1"/>
</dbReference>